<dbReference type="KEGG" id="pno:SNOG_03715"/>
<sequence>MLRNSQGLAPNFQNIGQPITGPLPGVQPPVQAYAKKRHVSKETCLIHSVSLRPGQHSNYKRRLYKLRLWALCILHYNKSASTHSGF</sequence>
<proteinExistence type="predicted"/>
<dbReference type="VEuPathDB" id="FungiDB:JI435_037150"/>
<dbReference type="GeneID" id="5971129"/>
<organism evidence="2 3">
    <name type="scientific">Phaeosphaeria nodorum (strain SN15 / ATCC MYA-4574 / FGSC 10173)</name>
    <name type="common">Glume blotch fungus</name>
    <name type="synonym">Parastagonospora nodorum</name>
    <dbReference type="NCBI Taxonomy" id="321614"/>
    <lineage>
        <taxon>Eukaryota</taxon>
        <taxon>Fungi</taxon>
        <taxon>Dikarya</taxon>
        <taxon>Ascomycota</taxon>
        <taxon>Pezizomycotina</taxon>
        <taxon>Dothideomycetes</taxon>
        <taxon>Pleosporomycetidae</taxon>
        <taxon>Pleosporales</taxon>
        <taxon>Pleosporineae</taxon>
        <taxon>Phaeosphaeriaceae</taxon>
        <taxon>Parastagonospora</taxon>
    </lineage>
</organism>
<dbReference type="InParanoid" id="Q0UWZ9"/>
<dbReference type="HOGENOM" id="CLU_2498612_0_0_1"/>
<evidence type="ECO:0000313" key="3">
    <source>
        <dbReference type="Proteomes" id="UP000001055"/>
    </source>
</evidence>
<dbReference type="AlphaFoldDB" id="Q0UWZ9"/>
<dbReference type="RefSeq" id="XP_001794266.1">
    <property type="nucleotide sequence ID" value="XM_001794214.1"/>
</dbReference>
<reference evidence="3" key="1">
    <citation type="journal article" date="2007" name="Plant Cell">
        <title>Dothideomycete-plant interactions illuminated by genome sequencing and EST analysis of the wheat pathogen Stagonospora nodorum.</title>
        <authorList>
            <person name="Hane J.K."/>
            <person name="Lowe R.G."/>
            <person name="Solomon P.S."/>
            <person name="Tan K.C."/>
            <person name="Schoch C.L."/>
            <person name="Spatafora J.W."/>
            <person name="Crous P.W."/>
            <person name="Kodira C."/>
            <person name="Birren B.W."/>
            <person name="Galagan J.E."/>
            <person name="Torriani S.F."/>
            <person name="McDonald B.A."/>
            <person name="Oliver R.P."/>
        </authorList>
    </citation>
    <scope>NUCLEOTIDE SEQUENCE [LARGE SCALE GENOMIC DNA]</scope>
    <source>
        <strain evidence="3">SN15 / ATCC MYA-4574 / FGSC 10173</strain>
    </source>
</reference>
<dbReference type="Proteomes" id="UP000001055">
    <property type="component" value="Unassembled WGS sequence"/>
</dbReference>
<name>Q0UWZ9_PHANO</name>
<accession>Q0UWZ9</accession>
<feature type="compositionally biased region" description="Polar residues" evidence="1">
    <location>
        <begin position="1"/>
        <end position="17"/>
    </location>
</feature>
<feature type="region of interest" description="Disordered" evidence="1">
    <location>
        <begin position="1"/>
        <end position="22"/>
    </location>
</feature>
<gene>
    <name evidence="2" type="ORF">SNOG_03715</name>
</gene>
<evidence type="ECO:0000256" key="1">
    <source>
        <dbReference type="SAM" id="MobiDB-lite"/>
    </source>
</evidence>
<evidence type="ECO:0000313" key="2">
    <source>
        <dbReference type="EMBL" id="EAT88920.1"/>
    </source>
</evidence>
<protein>
    <submittedName>
        <fullName evidence="2">Uncharacterized protein</fullName>
    </submittedName>
</protein>
<dbReference type="EMBL" id="CH445329">
    <property type="protein sequence ID" value="EAT88920.1"/>
    <property type="molecule type" value="Genomic_DNA"/>
</dbReference>